<gene>
    <name evidence="1" type="ORF">B7P43_G12578</name>
</gene>
<keyword evidence="2" id="KW-1185">Reference proteome</keyword>
<dbReference type="EMBL" id="NEVH01016348">
    <property type="protein sequence ID" value="PNF25261.1"/>
    <property type="molecule type" value="Genomic_DNA"/>
</dbReference>
<dbReference type="Proteomes" id="UP000235965">
    <property type="component" value="Unassembled WGS sequence"/>
</dbReference>
<proteinExistence type="predicted"/>
<dbReference type="AlphaFoldDB" id="A0A2J7Q9J8"/>
<comment type="caution">
    <text evidence="1">The sequence shown here is derived from an EMBL/GenBank/DDBJ whole genome shotgun (WGS) entry which is preliminary data.</text>
</comment>
<evidence type="ECO:0000313" key="1">
    <source>
        <dbReference type="EMBL" id="PNF25261.1"/>
    </source>
</evidence>
<dbReference type="PANTHER" id="PTHR47326">
    <property type="entry name" value="TRANSPOSABLE ELEMENT TC3 TRANSPOSASE-LIKE PROTEIN"/>
    <property type="match status" value="1"/>
</dbReference>
<protein>
    <submittedName>
        <fullName evidence="1">Uncharacterized protein</fullName>
    </submittedName>
</protein>
<dbReference type="STRING" id="105785.A0A2J7Q9J8"/>
<dbReference type="Gene3D" id="3.30.420.10">
    <property type="entry name" value="Ribonuclease H-like superfamily/Ribonuclease H"/>
    <property type="match status" value="1"/>
</dbReference>
<accession>A0A2J7Q9J8</accession>
<reference evidence="1 2" key="1">
    <citation type="submission" date="2017-12" db="EMBL/GenBank/DDBJ databases">
        <title>Hemimetabolous genomes reveal molecular basis of termite eusociality.</title>
        <authorList>
            <person name="Harrison M.C."/>
            <person name="Jongepier E."/>
            <person name="Robertson H.M."/>
            <person name="Arning N."/>
            <person name="Bitard-Feildel T."/>
            <person name="Chao H."/>
            <person name="Childers C.P."/>
            <person name="Dinh H."/>
            <person name="Doddapaneni H."/>
            <person name="Dugan S."/>
            <person name="Gowin J."/>
            <person name="Greiner C."/>
            <person name="Han Y."/>
            <person name="Hu H."/>
            <person name="Hughes D.S.T."/>
            <person name="Huylmans A.-K."/>
            <person name="Kemena C."/>
            <person name="Kremer L.P.M."/>
            <person name="Lee S.L."/>
            <person name="Lopez-Ezquerra A."/>
            <person name="Mallet L."/>
            <person name="Monroy-Kuhn J.M."/>
            <person name="Moser A."/>
            <person name="Murali S.C."/>
            <person name="Muzny D.M."/>
            <person name="Otani S."/>
            <person name="Piulachs M.-D."/>
            <person name="Poelchau M."/>
            <person name="Qu J."/>
            <person name="Schaub F."/>
            <person name="Wada-Katsumata A."/>
            <person name="Worley K.C."/>
            <person name="Xie Q."/>
            <person name="Ylla G."/>
            <person name="Poulsen M."/>
            <person name="Gibbs R.A."/>
            <person name="Schal C."/>
            <person name="Richards S."/>
            <person name="Belles X."/>
            <person name="Korb J."/>
            <person name="Bornberg-Bauer E."/>
        </authorList>
    </citation>
    <scope>NUCLEOTIDE SEQUENCE [LARGE SCALE GENOMIC DNA]</scope>
    <source>
        <tissue evidence="1">Whole body</tissue>
    </source>
</reference>
<dbReference type="InterPro" id="IPR036397">
    <property type="entry name" value="RNaseH_sf"/>
</dbReference>
<dbReference type="PANTHER" id="PTHR47326:SF1">
    <property type="entry name" value="HTH PSQ-TYPE DOMAIN-CONTAINING PROTEIN"/>
    <property type="match status" value="1"/>
</dbReference>
<dbReference type="InParanoid" id="A0A2J7Q9J8"/>
<organism evidence="1 2">
    <name type="scientific">Cryptotermes secundus</name>
    <dbReference type="NCBI Taxonomy" id="105785"/>
    <lineage>
        <taxon>Eukaryota</taxon>
        <taxon>Metazoa</taxon>
        <taxon>Ecdysozoa</taxon>
        <taxon>Arthropoda</taxon>
        <taxon>Hexapoda</taxon>
        <taxon>Insecta</taxon>
        <taxon>Pterygota</taxon>
        <taxon>Neoptera</taxon>
        <taxon>Polyneoptera</taxon>
        <taxon>Dictyoptera</taxon>
        <taxon>Blattodea</taxon>
        <taxon>Blattoidea</taxon>
        <taxon>Termitoidae</taxon>
        <taxon>Kalotermitidae</taxon>
        <taxon>Cryptotermitinae</taxon>
        <taxon>Cryptotermes</taxon>
    </lineage>
</organism>
<name>A0A2J7Q9J8_9NEOP</name>
<evidence type="ECO:0000313" key="2">
    <source>
        <dbReference type="Proteomes" id="UP000235965"/>
    </source>
</evidence>
<dbReference type="OrthoDB" id="6770078at2759"/>
<dbReference type="GO" id="GO:0003676">
    <property type="term" value="F:nucleic acid binding"/>
    <property type="evidence" value="ECO:0007669"/>
    <property type="project" value="InterPro"/>
</dbReference>
<sequence length="112" mass="12851">MGWGGVTYGGLIGPFFLEGCVTGETYLKLLRESVIPELQRRENFDELWWQQDGAPPQFANIVRTFLHQVFPQRWIGRRGSVEWPARSPDITHQNFSFGVTSKTRCTLIPLIV</sequence>